<protein>
    <recommendedName>
        <fullName evidence="3">Four helix bundle protein</fullName>
    </recommendedName>
</protein>
<dbReference type="EMBL" id="MEZK01000006">
    <property type="protein sequence ID" value="OGD63675.1"/>
    <property type="molecule type" value="Genomic_DNA"/>
</dbReference>
<comment type="caution">
    <text evidence="1">The sequence shown here is derived from an EMBL/GenBank/DDBJ whole genome shotgun (WGS) entry which is preliminary data.</text>
</comment>
<dbReference type="InterPro" id="IPR012657">
    <property type="entry name" value="23S_rRNA-intervening_sequence"/>
</dbReference>
<evidence type="ECO:0000313" key="2">
    <source>
        <dbReference type="Proteomes" id="UP000177006"/>
    </source>
</evidence>
<name>A0A1F5E8I3_9BACT</name>
<proteinExistence type="predicted"/>
<dbReference type="Proteomes" id="UP000177006">
    <property type="component" value="Unassembled WGS sequence"/>
</dbReference>
<dbReference type="Gene3D" id="1.20.1440.60">
    <property type="entry name" value="23S rRNA-intervening sequence"/>
    <property type="match status" value="1"/>
</dbReference>
<dbReference type="PANTHER" id="PTHR38471">
    <property type="entry name" value="FOUR HELIX BUNDLE PROTEIN"/>
    <property type="match status" value="1"/>
</dbReference>
<dbReference type="NCBIfam" id="TIGR02436">
    <property type="entry name" value="four helix bundle protein"/>
    <property type="match status" value="1"/>
</dbReference>
<gene>
    <name evidence="1" type="ORF">A2160_04470</name>
</gene>
<organism evidence="1 2">
    <name type="scientific">Candidatus Beckwithbacteria bacterium RBG_13_42_9</name>
    <dbReference type="NCBI Taxonomy" id="1797457"/>
    <lineage>
        <taxon>Bacteria</taxon>
        <taxon>Candidatus Beckwithiibacteriota</taxon>
    </lineage>
</organism>
<sequence length="121" mass="14327">MKQRSFEDLLVWQKSQALIEKTIGEMRKWRWNKLTEELTKQLYRSVQSIGANIAEGYGRGSSKDFQRFLIISRGSLSETGHWLHQAYKERHITLEKLDEFKSMMNEINKMLASFISKLRSQ</sequence>
<evidence type="ECO:0000313" key="1">
    <source>
        <dbReference type="EMBL" id="OGD63675.1"/>
    </source>
</evidence>
<reference evidence="1 2" key="1">
    <citation type="journal article" date="2016" name="Nat. Commun.">
        <title>Thousands of microbial genomes shed light on interconnected biogeochemical processes in an aquifer system.</title>
        <authorList>
            <person name="Anantharaman K."/>
            <person name="Brown C.T."/>
            <person name="Hug L.A."/>
            <person name="Sharon I."/>
            <person name="Castelle C.J."/>
            <person name="Probst A.J."/>
            <person name="Thomas B.C."/>
            <person name="Singh A."/>
            <person name="Wilkins M.J."/>
            <person name="Karaoz U."/>
            <person name="Brodie E.L."/>
            <person name="Williams K.H."/>
            <person name="Hubbard S.S."/>
            <person name="Banfield J.F."/>
        </authorList>
    </citation>
    <scope>NUCLEOTIDE SEQUENCE [LARGE SCALE GENOMIC DNA]</scope>
</reference>
<accession>A0A1F5E8I3</accession>
<dbReference type="SUPFAM" id="SSF158446">
    <property type="entry name" value="IVS-encoded protein-like"/>
    <property type="match status" value="1"/>
</dbReference>
<dbReference type="STRING" id="1797457.A2160_04470"/>
<dbReference type="Pfam" id="PF05635">
    <property type="entry name" value="23S_rRNA_IVP"/>
    <property type="match status" value="1"/>
</dbReference>
<evidence type="ECO:0008006" key="3">
    <source>
        <dbReference type="Google" id="ProtNLM"/>
    </source>
</evidence>
<dbReference type="PANTHER" id="PTHR38471:SF2">
    <property type="entry name" value="FOUR HELIX BUNDLE PROTEIN"/>
    <property type="match status" value="1"/>
</dbReference>
<dbReference type="InterPro" id="IPR036583">
    <property type="entry name" value="23S_rRNA_IVS_sf"/>
</dbReference>
<dbReference type="AlphaFoldDB" id="A0A1F5E8I3"/>
<dbReference type="CDD" id="cd16377">
    <property type="entry name" value="23S_rRNA_IVP_like"/>
    <property type="match status" value="1"/>
</dbReference>